<organism evidence="2">
    <name type="scientific">viral metagenome</name>
    <dbReference type="NCBI Taxonomy" id="1070528"/>
    <lineage>
        <taxon>unclassified sequences</taxon>
        <taxon>metagenomes</taxon>
        <taxon>organismal metagenomes</taxon>
    </lineage>
</organism>
<keyword evidence="1" id="KW-0175">Coiled coil</keyword>
<evidence type="ECO:0000256" key="1">
    <source>
        <dbReference type="SAM" id="Coils"/>
    </source>
</evidence>
<accession>A0A6C0ADM6</accession>
<proteinExistence type="predicted"/>
<feature type="coiled-coil region" evidence="1">
    <location>
        <begin position="139"/>
        <end position="166"/>
    </location>
</feature>
<dbReference type="EMBL" id="MN740593">
    <property type="protein sequence ID" value="QHS77857.1"/>
    <property type="molecule type" value="Genomic_DNA"/>
</dbReference>
<sequence>MTENCKNFLSYNFETQSNYNNLKIKLEEEFKELKKTYKNIDDVPGIKIHSVILDCNKLCYLYKNLQDLNLDKAYFWTNGWEHKYFDSEKLAEEYSDSYFLNITDKGFECDYPFGSGLYFLINDIKKISKKNLSYNFETQSDYNNLKLELEEKFKELKKNYKNIDDLPNEIVSSVMIDCNKLCLLYKNLQNHDKAYFWTNGWEHKYFDSEKLAKEYSHSYDLDNYNKGFECDYPFGSGVYYLINDDSDLNKSPK</sequence>
<feature type="coiled-coil region" evidence="1">
    <location>
        <begin position="16"/>
        <end position="43"/>
    </location>
</feature>
<evidence type="ECO:0000313" key="2">
    <source>
        <dbReference type="EMBL" id="QHS77857.1"/>
    </source>
</evidence>
<protein>
    <submittedName>
        <fullName evidence="2">Uncharacterized protein</fullName>
    </submittedName>
</protein>
<name>A0A6C0ADM6_9ZZZZ</name>
<reference evidence="2" key="1">
    <citation type="journal article" date="2020" name="Nature">
        <title>Giant virus diversity and host interactions through global metagenomics.</title>
        <authorList>
            <person name="Schulz F."/>
            <person name="Roux S."/>
            <person name="Paez-Espino D."/>
            <person name="Jungbluth S."/>
            <person name="Walsh D.A."/>
            <person name="Denef V.J."/>
            <person name="McMahon K.D."/>
            <person name="Konstantinidis K.T."/>
            <person name="Eloe-Fadrosh E.A."/>
            <person name="Kyrpides N.C."/>
            <person name="Woyke T."/>
        </authorList>
    </citation>
    <scope>NUCLEOTIDE SEQUENCE</scope>
    <source>
        <strain evidence="2">GVMAG-S-1021933-23</strain>
    </source>
</reference>
<dbReference type="AlphaFoldDB" id="A0A6C0ADM6"/>